<dbReference type="Gene3D" id="1.10.1660.10">
    <property type="match status" value="1"/>
</dbReference>
<feature type="compositionally biased region" description="Low complexity" evidence="5">
    <location>
        <begin position="144"/>
        <end position="164"/>
    </location>
</feature>
<dbReference type="PANTHER" id="PTHR30204">
    <property type="entry name" value="REDOX-CYCLING DRUG-SENSING TRANSCRIPTIONAL ACTIVATOR SOXR"/>
    <property type="match status" value="1"/>
</dbReference>
<dbReference type="Pfam" id="PF13411">
    <property type="entry name" value="MerR_1"/>
    <property type="match status" value="1"/>
</dbReference>
<keyword evidence="4" id="KW-0804">Transcription</keyword>
<accession>A0ABV1K9H1</accession>
<dbReference type="SMART" id="SM00422">
    <property type="entry name" value="HTH_MERR"/>
    <property type="match status" value="1"/>
</dbReference>
<reference evidence="7 8" key="1">
    <citation type="submission" date="2024-03" db="EMBL/GenBank/DDBJ databases">
        <title>Draft genome sequence of Pseudonocardia nematodicida JCM 31783.</title>
        <authorList>
            <person name="Butdee W."/>
            <person name="Duangmal K."/>
        </authorList>
    </citation>
    <scope>NUCLEOTIDE SEQUENCE [LARGE SCALE GENOMIC DNA]</scope>
    <source>
        <strain evidence="7 8">JCM 31783</strain>
    </source>
</reference>
<dbReference type="InterPro" id="IPR009061">
    <property type="entry name" value="DNA-bd_dom_put_sf"/>
</dbReference>
<organism evidence="7 8">
    <name type="scientific">Pseudonocardia nematodicida</name>
    <dbReference type="NCBI Taxonomy" id="1206997"/>
    <lineage>
        <taxon>Bacteria</taxon>
        <taxon>Bacillati</taxon>
        <taxon>Actinomycetota</taxon>
        <taxon>Actinomycetes</taxon>
        <taxon>Pseudonocardiales</taxon>
        <taxon>Pseudonocardiaceae</taxon>
        <taxon>Pseudonocardia</taxon>
    </lineage>
</organism>
<sequence>MTGYRISGLAEKAGVPATTLRYYEARGLLPARRTAAGYRSYDDGDLERLGFITAAKELGVPLAGIRELLDARRDGPCRDVRHRLLRLVADRATDVDARSRALSGIRHRLTATRARLDAMPERDGPCGPDCAFPADRGAETVRTGGDAAAASRRPPPAGAASARWASPAGDGAVAVAAADPPIACSLPAGGYADRARDWHAALAGIPSGRLADGTVRAEIPHARIPAIAALIAAEAECCPFLTLTLTVTGRGARLDVTAPPDAYALVAGLFPEAHAPVR</sequence>
<keyword evidence="3" id="KW-0238">DNA-binding</keyword>
<evidence type="ECO:0000313" key="8">
    <source>
        <dbReference type="Proteomes" id="UP001494902"/>
    </source>
</evidence>
<keyword evidence="8" id="KW-1185">Reference proteome</keyword>
<gene>
    <name evidence="7" type="ORF">WIS52_11645</name>
</gene>
<comment type="caution">
    <text evidence="7">The sequence shown here is derived from an EMBL/GenBank/DDBJ whole genome shotgun (WGS) entry which is preliminary data.</text>
</comment>
<dbReference type="InterPro" id="IPR047057">
    <property type="entry name" value="MerR_fam"/>
</dbReference>
<dbReference type="SUPFAM" id="SSF46955">
    <property type="entry name" value="Putative DNA-binding domain"/>
    <property type="match status" value="1"/>
</dbReference>
<evidence type="ECO:0000256" key="1">
    <source>
        <dbReference type="ARBA" id="ARBA00022491"/>
    </source>
</evidence>
<dbReference type="RefSeq" id="WP_349298196.1">
    <property type="nucleotide sequence ID" value="NZ_JBEDNQ010000004.1"/>
</dbReference>
<evidence type="ECO:0000256" key="5">
    <source>
        <dbReference type="SAM" id="MobiDB-lite"/>
    </source>
</evidence>
<evidence type="ECO:0000313" key="7">
    <source>
        <dbReference type="EMBL" id="MEQ3551126.1"/>
    </source>
</evidence>
<dbReference type="PRINTS" id="PR00040">
    <property type="entry name" value="HTHMERR"/>
</dbReference>
<feature type="domain" description="HTH merR-type" evidence="6">
    <location>
        <begin position="3"/>
        <end position="71"/>
    </location>
</feature>
<keyword evidence="2" id="KW-0805">Transcription regulation</keyword>
<dbReference type="PANTHER" id="PTHR30204:SF69">
    <property type="entry name" value="MERR-FAMILY TRANSCRIPTIONAL REGULATOR"/>
    <property type="match status" value="1"/>
</dbReference>
<evidence type="ECO:0000256" key="2">
    <source>
        <dbReference type="ARBA" id="ARBA00023015"/>
    </source>
</evidence>
<protein>
    <submittedName>
        <fullName evidence="7">MerR family transcriptional regulator</fullName>
    </submittedName>
</protein>
<evidence type="ECO:0000259" key="6">
    <source>
        <dbReference type="PROSITE" id="PS50937"/>
    </source>
</evidence>
<dbReference type="EMBL" id="JBEDNQ010000004">
    <property type="protein sequence ID" value="MEQ3551126.1"/>
    <property type="molecule type" value="Genomic_DNA"/>
</dbReference>
<keyword evidence="1" id="KW-0678">Repressor</keyword>
<feature type="region of interest" description="Disordered" evidence="5">
    <location>
        <begin position="135"/>
        <end position="164"/>
    </location>
</feature>
<dbReference type="Proteomes" id="UP001494902">
    <property type="component" value="Unassembled WGS sequence"/>
</dbReference>
<dbReference type="PROSITE" id="PS50937">
    <property type="entry name" value="HTH_MERR_2"/>
    <property type="match status" value="1"/>
</dbReference>
<evidence type="ECO:0000256" key="4">
    <source>
        <dbReference type="ARBA" id="ARBA00023163"/>
    </source>
</evidence>
<name>A0ABV1K9H1_9PSEU</name>
<dbReference type="InterPro" id="IPR000551">
    <property type="entry name" value="MerR-type_HTH_dom"/>
</dbReference>
<proteinExistence type="predicted"/>
<evidence type="ECO:0000256" key="3">
    <source>
        <dbReference type="ARBA" id="ARBA00023125"/>
    </source>
</evidence>